<name>A0ACB8RWK3_9AGAM</name>
<keyword evidence="2" id="KW-1185">Reference proteome</keyword>
<reference evidence="1" key="2">
    <citation type="journal article" date="2022" name="New Phytol.">
        <title>Evolutionary transition to the ectomycorrhizal habit in the genomes of a hyperdiverse lineage of mushroom-forming fungi.</title>
        <authorList>
            <person name="Looney B."/>
            <person name="Miyauchi S."/>
            <person name="Morin E."/>
            <person name="Drula E."/>
            <person name="Courty P.E."/>
            <person name="Kohler A."/>
            <person name="Kuo A."/>
            <person name="LaButti K."/>
            <person name="Pangilinan J."/>
            <person name="Lipzen A."/>
            <person name="Riley R."/>
            <person name="Andreopoulos W."/>
            <person name="He G."/>
            <person name="Johnson J."/>
            <person name="Nolan M."/>
            <person name="Tritt A."/>
            <person name="Barry K.W."/>
            <person name="Grigoriev I.V."/>
            <person name="Nagy L.G."/>
            <person name="Hibbett D."/>
            <person name="Henrissat B."/>
            <person name="Matheny P.B."/>
            <person name="Labbe J."/>
            <person name="Martin F.M."/>
        </authorList>
    </citation>
    <scope>NUCLEOTIDE SEQUENCE</scope>
    <source>
        <strain evidence="1">FP105234-sp</strain>
    </source>
</reference>
<sequence length="384" mass="42263">MPSHKRRAESILPTRAPKQPRITYSGVSGDGPSASQREGTLARWLSNAGKLALDFGREVRDAIFKDVQTPNQLSLSHSMPSHPSPPRPTKSPLKSALVSKSEPLVGRDTDSTAPEHRGPSRSTSPKKLARDNARPHREGTVVVFSEPCATPDKRSTRQESPRRRHHPHHEPVASSSTPKAGPSKPTHRETPSRGIPSRSPLPEDFRTRPSDSSLPPLPTTPKNGLQRTNVHDSAYYRSMAPPPSPHIPTLPTPRPSKSLSYGGSSGAPSLKASASASSSREAIPLLPWPSQSEIQATRAQVERRRKGSSVRTKAKPQREHIFAKVHEARVRDARKQDRIAMQKALYEAKKARGYSSDFRTFKSECTCSPRRETVLTALLRLSEL</sequence>
<comment type="caution">
    <text evidence="1">The sequence shown here is derived from an EMBL/GenBank/DDBJ whole genome shotgun (WGS) entry which is preliminary data.</text>
</comment>
<organism evidence="1 2">
    <name type="scientific">Auriscalpium vulgare</name>
    <dbReference type="NCBI Taxonomy" id="40419"/>
    <lineage>
        <taxon>Eukaryota</taxon>
        <taxon>Fungi</taxon>
        <taxon>Dikarya</taxon>
        <taxon>Basidiomycota</taxon>
        <taxon>Agaricomycotina</taxon>
        <taxon>Agaricomycetes</taxon>
        <taxon>Russulales</taxon>
        <taxon>Auriscalpiaceae</taxon>
        <taxon>Auriscalpium</taxon>
    </lineage>
</organism>
<reference evidence="1" key="1">
    <citation type="submission" date="2021-02" db="EMBL/GenBank/DDBJ databases">
        <authorList>
            <consortium name="DOE Joint Genome Institute"/>
            <person name="Ahrendt S."/>
            <person name="Looney B.P."/>
            <person name="Miyauchi S."/>
            <person name="Morin E."/>
            <person name="Drula E."/>
            <person name="Courty P.E."/>
            <person name="Chicoki N."/>
            <person name="Fauchery L."/>
            <person name="Kohler A."/>
            <person name="Kuo A."/>
            <person name="Labutti K."/>
            <person name="Pangilinan J."/>
            <person name="Lipzen A."/>
            <person name="Riley R."/>
            <person name="Andreopoulos W."/>
            <person name="He G."/>
            <person name="Johnson J."/>
            <person name="Barry K.W."/>
            <person name="Grigoriev I.V."/>
            <person name="Nagy L."/>
            <person name="Hibbett D."/>
            <person name="Henrissat B."/>
            <person name="Matheny P.B."/>
            <person name="Labbe J."/>
            <person name="Martin F."/>
        </authorList>
    </citation>
    <scope>NUCLEOTIDE SEQUENCE</scope>
    <source>
        <strain evidence="1">FP105234-sp</strain>
    </source>
</reference>
<gene>
    <name evidence="1" type="ORF">FA95DRAFT_1139712</name>
</gene>
<evidence type="ECO:0000313" key="2">
    <source>
        <dbReference type="Proteomes" id="UP000814033"/>
    </source>
</evidence>
<proteinExistence type="predicted"/>
<protein>
    <submittedName>
        <fullName evidence="1">Uncharacterized protein</fullName>
    </submittedName>
</protein>
<accession>A0ACB8RWK3</accession>
<dbReference type="EMBL" id="MU275894">
    <property type="protein sequence ID" value="KAI0047985.1"/>
    <property type="molecule type" value="Genomic_DNA"/>
</dbReference>
<dbReference type="Proteomes" id="UP000814033">
    <property type="component" value="Unassembled WGS sequence"/>
</dbReference>
<evidence type="ECO:0000313" key="1">
    <source>
        <dbReference type="EMBL" id="KAI0047985.1"/>
    </source>
</evidence>